<dbReference type="PANTHER" id="PTHR43649">
    <property type="entry name" value="ARABINOSE-BINDING PROTEIN-RELATED"/>
    <property type="match status" value="1"/>
</dbReference>
<dbReference type="InterPro" id="IPR050490">
    <property type="entry name" value="Bact_solute-bd_prot1"/>
</dbReference>
<keyword evidence="3" id="KW-0732">Signal</keyword>
<evidence type="ECO:0000256" key="2">
    <source>
        <dbReference type="ARBA" id="ARBA00022448"/>
    </source>
</evidence>
<keyword evidence="5" id="KW-1185">Reference proteome</keyword>
<dbReference type="InterPro" id="IPR006059">
    <property type="entry name" value="SBP"/>
</dbReference>
<protein>
    <submittedName>
        <fullName evidence="4">Extracellular solute-binding protein</fullName>
    </submittedName>
</protein>
<keyword evidence="2" id="KW-0813">Transport</keyword>
<dbReference type="Proteomes" id="UP001597083">
    <property type="component" value="Unassembled WGS sequence"/>
</dbReference>
<sequence length="250" mass="27245">SERVEMVELAESTTAMRAQMLKQAQDAGAASGAAVSGPTCYDVIAVDVAWTTEFARWNYILPLDEDAVDHDAFLSKPLESARYDGKLWAVPLRSDVGLLYYRKDLLGGLPAPRTWEELRQHARTIAPRHAGLQGYITQLGRYEGFTVNTLESIWDTGGDVLGSDGSPRGDTGTGFGRLLQGVREGWISPRSVDLDEEGTRSAFQDGTALFMRNWTYAYELLSAGDSPVAGKFDVARLPTPSALGGWNLAL</sequence>
<evidence type="ECO:0000256" key="3">
    <source>
        <dbReference type="ARBA" id="ARBA00022729"/>
    </source>
</evidence>
<gene>
    <name evidence="4" type="ORF">ACFQ07_16055</name>
</gene>
<evidence type="ECO:0000313" key="4">
    <source>
        <dbReference type="EMBL" id="MFD0853752.1"/>
    </source>
</evidence>
<dbReference type="PANTHER" id="PTHR43649:SF34">
    <property type="entry name" value="ABC TRANSPORTER PERIPLASMIC-BINDING PROTEIN YCJN-RELATED"/>
    <property type="match status" value="1"/>
</dbReference>
<feature type="non-terminal residue" evidence="4">
    <location>
        <position position="250"/>
    </location>
</feature>
<evidence type="ECO:0000256" key="1">
    <source>
        <dbReference type="ARBA" id="ARBA00008520"/>
    </source>
</evidence>
<feature type="non-terminal residue" evidence="4">
    <location>
        <position position="1"/>
    </location>
</feature>
<name>A0ABW3CID2_9ACTN</name>
<accession>A0ABW3CID2</accession>
<dbReference type="Pfam" id="PF01547">
    <property type="entry name" value="SBP_bac_1"/>
    <property type="match status" value="1"/>
</dbReference>
<proteinExistence type="inferred from homology"/>
<comment type="similarity">
    <text evidence="1">Belongs to the bacterial solute-binding protein 1 family.</text>
</comment>
<organism evidence="4 5">
    <name type="scientific">Actinomadura adrarensis</name>
    <dbReference type="NCBI Taxonomy" id="1819600"/>
    <lineage>
        <taxon>Bacteria</taxon>
        <taxon>Bacillati</taxon>
        <taxon>Actinomycetota</taxon>
        <taxon>Actinomycetes</taxon>
        <taxon>Streptosporangiales</taxon>
        <taxon>Thermomonosporaceae</taxon>
        <taxon>Actinomadura</taxon>
    </lineage>
</organism>
<dbReference type="SUPFAM" id="SSF53850">
    <property type="entry name" value="Periplasmic binding protein-like II"/>
    <property type="match status" value="1"/>
</dbReference>
<evidence type="ECO:0000313" key="5">
    <source>
        <dbReference type="Proteomes" id="UP001597083"/>
    </source>
</evidence>
<comment type="caution">
    <text evidence="4">The sequence shown here is derived from an EMBL/GenBank/DDBJ whole genome shotgun (WGS) entry which is preliminary data.</text>
</comment>
<dbReference type="Gene3D" id="3.40.190.10">
    <property type="entry name" value="Periplasmic binding protein-like II"/>
    <property type="match status" value="2"/>
</dbReference>
<dbReference type="EMBL" id="JBHTIR010002420">
    <property type="protein sequence ID" value="MFD0853752.1"/>
    <property type="molecule type" value="Genomic_DNA"/>
</dbReference>
<reference evidence="5" key="1">
    <citation type="journal article" date="2019" name="Int. J. Syst. Evol. Microbiol.">
        <title>The Global Catalogue of Microorganisms (GCM) 10K type strain sequencing project: providing services to taxonomists for standard genome sequencing and annotation.</title>
        <authorList>
            <consortium name="The Broad Institute Genomics Platform"/>
            <consortium name="The Broad Institute Genome Sequencing Center for Infectious Disease"/>
            <person name="Wu L."/>
            <person name="Ma J."/>
        </authorList>
    </citation>
    <scope>NUCLEOTIDE SEQUENCE [LARGE SCALE GENOMIC DNA]</scope>
    <source>
        <strain evidence="5">JCM 31696</strain>
    </source>
</reference>